<comment type="subcellular location">
    <subcellularLocation>
        <location evidence="1">Membrane</location>
        <topology evidence="1">Multi-pass membrane protein</topology>
    </subcellularLocation>
</comment>
<dbReference type="Pfam" id="PF07291">
    <property type="entry name" value="MauE"/>
    <property type="match status" value="1"/>
</dbReference>
<accession>A0A7X1B024</accession>
<dbReference type="Proteomes" id="UP000525652">
    <property type="component" value="Unassembled WGS sequence"/>
</dbReference>
<evidence type="ECO:0000259" key="6">
    <source>
        <dbReference type="Pfam" id="PF07291"/>
    </source>
</evidence>
<keyword evidence="3 5" id="KW-1133">Transmembrane helix</keyword>
<evidence type="ECO:0000256" key="5">
    <source>
        <dbReference type="SAM" id="Phobius"/>
    </source>
</evidence>
<keyword evidence="4 5" id="KW-0472">Membrane</keyword>
<sequence>MKRFGEYFCRVLLSGVLAYAGIVKLLDPNDFLSAVLSFRVLSGLPAGVATYWIPALEVILAVALWIPRYRLVAAAASTLLLVAFTVLIGVAWVRGIDLTCGCFGKVSEGSANYPFLLIRDLVLALLAAWLWKIAHSGFSREEDR</sequence>
<dbReference type="GO" id="GO:0016020">
    <property type="term" value="C:membrane"/>
    <property type="evidence" value="ECO:0007669"/>
    <property type="project" value="UniProtKB-SubCell"/>
</dbReference>
<evidence type="ECO:0000256" key="2">
    <source>
        <dbReference type="ARBA" id="ARBA00022692"/>
    </source>
</evidence>
<evidence type="ECO:0000256" key="4">
    <source>
        <dbReference type="ARBA" id="ARBA00023136"/>
    </source>
</evidence>
<feature type="transmembrane region" description="Helical" evidence="5">
    <location>
        <begin position="46"/>
        <end position="66"/>
    </location>
</feature>
<gene>
    <name evidence="7" type="ORF">H5P30_14990</name>
</gene>
<reference evidence="7 8" key="1">
    <citation type="submission" date="2020-07" db="EMBL/GenBank/DDBJ databases">
        <authorList>
            <person name="Feng X."/>
        </authorList>
    </citation>
    <scope>NUCLEOTIDE SEQUENCE [LARGE SCALE GENOMIC DNA]</scope>
    <source>
        <strain evidence="7 8">JCM14086</strain>
    </source>
</reference>
<keyword evidence="2 5" id="KW-0812">Transmembrane</keyword>
<feature type="transmembrane region" description="Helical" evidence="5">
    <location>
        <begin position="7"/>
        <end position="26"/>
    </location>
</feature>
<dbReference type="UniPathway" id="UPA00895"/>
<feature type="transmembrane region" description="Helical" evidence="5">
    <location>
        <begin position="113"/>
        <end position="131"/>
    </location>
</feature>
<feature type="transmembrane region" description="Helical" evidence="5">
    <location>
        <begin position="71"/>
        <end position="93"/>
    </location>
</feature>
<keyword evidence="8" id="KW-1185">Reference proteome</keyword>
<evidence type="ECO:0000313" key="8">
    <source>
        <dbReference type="Proteomes" id="UP000525652"/>
    </source>
</evidence>
<comment type="caution">
    <text evidence="7">The sequence shown here is derived from an EMBL/GenBank/DDBJ whole genome shotgun (WGS) entry which is preliminary data.</text>
</comment>
<dbReference type="RefSeq" id="WP_185693729.1">
    <property type="nucleotide sequence ID" value="NZ_JACHVA010000118.1"/>
</dbReference>
<dbReference type="InterPro" id="IPR009908">
    <property type="entry name" value="Methylamine_util_MauE"/>
</dbReference>
<evidence type="ECO:0000256" key="1">
    <source>
        <dbReference type="ARBA" id="ARBA00004141"/>
    </source>
</evidence>
<evidence type="ECO:0000256" key="3">
    <source>
        <dbReference type="ARBA" id="ARBA00022989"/>
    </source>
</evidence>
<dbReference type="AlphaFoldDB" id="A0A7X1B024"/>
<dbReference type="EMBL" id="JACHVA010000118">
    <property type="protein sequence ID" value="MBC2603087.1"/>
    <property type="molecule type" value="Genomic_DNA"/>
</dbReference>
<evidence type="ECO:0000313" key="7">
    <source>
        <dbReference type="EMBL" id="MBC2603087.1"/>
    </source>
</evidence>
<protein>
    <recommendedName>
        <fullName evidence="6">Methylamine utilisation protein MauE domain-containing protein</fullName>
    </recommendedName>
</protein>
<proteinExistence type="predicted"/>
<feature type="domain" description="Methylamine utilisation protein MauE" evidence="6">
    <location>
        <begin position="8"/>
        <end position="131"/>
    </location>
</feature>
<dbReference type="GO" id="GO:0030416">
    <property type="term" value="P:methylamine metabolic process"/>
    <property type="evidence" value="ECO:0007669"/>
    <property type="project" value="InterPro"/>
</dbReference>
<organism evidence="7 8">
    <name type="scientific">Puniceicoccus vermicola</name>
    <dbReference type="NCBI Taxonomy" id="388746"/>
    <lineage>
        <taxon>Bacteria</taxon>
        <taxon>Pseudomonadati</taxon>
        <taxon>Verrucomicrobiota</taxon>
        <taxon>Opitutia</taxon>
        <taxon>Puniceicoccales</taxon>
        <taxon>Puniceicoccaceae</taxon>
        <taxon>Puniceicoccus</taxon>
    </lineage>
</organism>
<name>A0A7X1B024_9BACT</name>